<gene>
    <name evidence="2" type="ORF">H257_18612</name>
</gene>
<dbReference type="InterPro" id="IPR054722">
    <property type="entry name" value="PolX-like_BBD"/>
</dbReference>
<dbReference type="GeneID" id="20820608"/>
<evidence type="ECO:0000313" key="2">
    <source>
        <dbReference type="EMBL" id="ETV64507.1"/>
    </source>
</evidence>
<sequence length="181" mass="20603">MYYSRHMTSFIAAVSIPPDTLDNLLAVFSQHYAVQSGFGRRGRPGWVQFKHCVLAMVLQFYTHANDAKTMYSAASKHSTYHREWFVTYEVFSSFARAADGHQLQVVGRGTVRLEVAGTNGNTLATYLQDIYHIPDVHFNLFSVGRALHMDRHQIIDITPREWTLATYDGKLTATYDEHTAL</sequence>
<dbReference type="VEuPathDB" id="FungiDB:H257_18612"/>
<dbReference type="EMBL" id="KI913299">
    <property type="protein sequence ID" value="ETV64507.1"/>
    <property type="molecule type" value="Genomic_DNA"/>
</dbReference>
<dbReference type="Pfam" id="PF22936">
    <property type="entry name" value="Pol_BBD"/>
    <property type="match status" value="1"/>
</dbReference>
<name>W4FAM3_APHAT</name>
<reference evidence="2" key="1">
    <citation type="submission" date="2013-12" db="EMBL/GenBank/DDBJ databases">
        <title>The Genome Sequence of Aphanomyces astaci APO3.</title>
        <authorList>
            <consortium name="The Broad Institute Genomics Platform"/>
            <person name="Russ C."/>
            <person name="Tyler B."/>
            <person name="van West P."/>
            <person name="Dieguez-Uribeondo J."/>
            <person name="Young S.K."/>
            <person name="Zeng Q."/>
            <person name="Gargeya S."/>
            <person name="Fitzgerald M."/>
            <person name="Abouelleil A."/>
            <person name="Alvarado L."/>
            <person name="Chapman S.B."/>
            <person name="Gainer-Dewar J."/>
            <person name="Goldberg J."/>
            <person name="Griggs A."/>
            <person name="Gujja S."/>
            <person name="Hansen M."/>
            <person name="Howarth C."/>
            <person name="Imamovic A."/>
            <person name="Ireland A."/>
            <person name="Larimer J."/>
            <person name="McCowan C."/>
            <person name="Murphy C."/>
            <person name="Pearson M."/>
            <person name="Poon T.W."/>
            <person name="Priest M."/>
            <person name="Roberts A."/>
            <person name="Saif S."/>
            <person name="Shea T."/>
            <person name="Sykes S."/>
            <person name="Wortman J."/>
            <person name="Nusbaum C."/>
            <person name="Birren B."/>
        </authorList>
    </citation>
    <scope>NUCLEOTIDE SEQUENCE [LARGE SCALE GENOMIC DNA]</scope>
    <source>
        <strain evidence="2">APO3</strain>
    </source>
</reference>
<accession>W4FAM3</accession>
<dbReference type="RefSeq" id="XP_009846009.1">
    <property type="nucleotide sequence ID" value="XM_009847707.1"/>
</dbReference>
<feature type="domain" description="Retrovirus-related Pol polyprotein from transposon TNT 1-94-like beta-barrel" evidence="1">
    <location>
        <begin position="72"/>
        <end position="146"/>
    </location>
</feature>
<evidence type="ECO:0000259" key="1">
    <source>
        <dbReference type="Pfam" id="PF22936"/>
    </source>
</evidence>
<dbReference type="OrthoDB" id="124542at2759"/>
<proteinExistence type="predicted"/>
<organism evidence="2">
    <name type="scientific">Aphanomyces astaci</name>
    <name type="common">Crayfish plague agent</name>
    <dbReference type="NCBI Taxonomy" id="112090"/>
    <lineage>
        <taxon>Eukaryota</taxon>
        <taxon>Sar</taxon>
        <taxon>Stramenopiles</taxon>
        <taxon>Oomycota</taxon>
        <taxon>Saprolegniomycetes</taxon>
        <taxon>Saprolegniales</taxon>
        <taxon>Verrucalvaceae</taxon>
        <taxon>Aphanomyces</taxon>
    </lineage>
</organism>
<protein>
    <recommendedName>
        <fullName evidence="1">Retrovirus-related Pol polyprotein from transposon TNT 1-94-like beta-barrel domain-containing protein</fullName>
    </recommendedName>
</protein>
<dbReference type="AlphaFoldDB" id="W4FAM3"/>